<keyword evidence="2" id="KW-1185">Reference proteome</keyword>
<protein>
    <submittedName>
        <fullName evidence="1">13093_t:CDS:1</fullName>
    </submittedName>
</protein>
<accession>A0A9N9B5U3</accession>
<dbReference type="PANTHER" id="PTHR31669:SF251">
    <property type="entry name" value="PROTEIN FAR1-RELATED SEQUENCE"/>
    <property type="match status" value="1"/>
</dbReference>
<dbReference type="PANTHER" id="PTHR31669">
    <property type="entry name" value="PROTEIN FAR1-RELATED SEQUENCE 10-RELATED"/>
    <property type="match status" value="1"/>
</dbReference>
<dbReference type="Proteomes" id="UP000789396">
    <property type="component" value="Unassembled WGS sequence"/>
</dbReference>
<sequence length="237" mass="27085">PWVIMIDMDPAMDAACQKARNSLSIEVFERRFQSLLERYPNGNKYLSDTIYSTRQSWAKSFINRIFTAGMQSTSHVKSINSIIHKAVSSSSSILDPFVGTSSQQYQDDNNVPKFIPRHYYNVQEVQVRNCIQKKLDYGRLMGHFKKALSYSLEDNDQITSDYMKLSDGHVYNYKDIKDPVVCKGKALNEETNKASSNTQQTSYDNVESDGETRRRCGICHKSGYYAPSPDIEQCDLP</sequence>
<gene>
    <name evidence="1" type="ORF">RFULGI_LOCUS4786</name>
</gene>
<name>A0A9N9B5U3_9GLOM</name>
<proteinExistence type="predicted"/>
<reference evidence="1" key="1">
    <citation type="submission" date="2021-06" db="EMBL/GenBank/DDBJ databases">
        <authorList>
            <person name="Kallberg Y."/>
            <person name="Tangrot J."/>
            <person name="Rosling A."/>
        </authorList>
    </citation>
    <scope>NUCLEOTIDE SEQUENCE</scope>
    <source>
        <strain evidence="1">IN212</strain>
    </source>
</reference>
<dbReference type="InterPro" id="IPR031052">
    <property type="entry name" value="FHY3/FAR1"/>
</dbReference>
<organism evidence="1 2">
    <name type="scientific">Racocetra fulgida</name>
    <dbReference type="NCBI Taxonomy" id="60492"/>
    <lineage>
        <taxon>Eukaryota</taxon>
        <taxon>Fungi</taxon>
        <taxon>Fungi incertae sedis</taxon>
        <taxon>Mucoromycota</taxon>
        <taxon>Glomeromycotina</taxon>
        <taxon>Glomeromycetes</taxon>
        <taxon>Diversisporales</taxon>
        <taxon>Gigasporaceae</taxon>
        <taxon>Racocetra</taxon>
    </lineage>
</organism>
<comment type="caution">
    <text evidence="1">The sequence shown here is derived from an EMBL/GenBank/DDBJ whole genome shotgun (WGS) entry which is preliminary data.</text>
</comment>
<evidence type="ECO:0000313" key="1">
    <source>
        <dbReference type="EMBL" id="CAG8554442.1"/>
    </source>
</evidence>
<dbReference type="OrthoDB" id="2435533at2759"/>
<feature type="non-terminal residue" evidence="1">
    <location>
        <position position="1"/>
    </location>
</feature>
<dbReference type="GO" id="GO:0006355">
    <property type="term" value="P:regulation of DNA-templated transcription"/>
    <property type="evidence" value="ECO:0007669"/>
    <property type="project" value="InterPro"/>
</dbReference>
<dbReference type="EMBL" id="CAJVPZ010004983">
    <property type="protein sequence ID" value="CAG8554442.1"/>
    <property type="molecule type" value="Genomic_DNA"/>
</dbReference>
<evidence type="ECO:0000313" key="2">
    <source>
        <dbReference type="Proteomes" id="UP000789396"/>
    </source>
</evidence>
<dbReference type="AlphaFoldDB" id="A0A9N9B5U3"/>